<dbReference type="EMBL" id="JAUSTO010000004">
    <property type="protein sequence ID" value="MDQ0152123.1"/>
    <property type="molecule type" value="Genomic_DNA"/>
</dbReference>
<dbReference type="NCBIfam" id="TIGR00797">
    <property type="entry name" value="matE"/>
    <property type="match status" value="1"/>
</dbReference>
<proteinExistence type="inferred from homology"/>
<feature type="transmembrane region" description="Helical" evidence="10">
    <location>
        <begin position="246"/>
        <end position="271"/>
    </location>
</feature>
<evidence type="ECO:0000256" key="9">
    <source>
        <dbReference type="ARBA" id="ARBA00023251"/>
    </source>
</evidence>
<evidence type="ECO:0000256" key="5">
    <source>
        <dbReference type="ARBA" id="ARBA00022475"/>
    </source>
</evidence>
<dbReference type="PANTHER" id="PTHR43823">
    <property type="entry name" value="SPORULATION PROTEIN YKVU"/>
    <property type="match status" value="1"/>
</dbReference>
<dbReference type="InterPro" id="IPR002528">
    <property type="entry name" value="MATE_fam"/>
</dbReference>
<evidence type="ECO:0000313" key="11">
    <source>
        <dbReference type="EMBL" id="MDQ0152123.1"/>
    </source>
</evidence>
<evidence type="ECO:0000256" key="8">
    <source>
        <dbReference type="ARBA" id="ARBA00023136"/>
    </source>
</evidence>
<dbReference type="PIRSF" id="PIRSF006603">
    <property type="entry name" value="DinF"/>
    <property type="match status" value="1"/>
</dbReference>
<gene>
    <name evidence="11" type="ORF">J2S20_000808</name>
</gene>
<comment type="similarity">
    <text evidence="2">Belongs to the multi antimicrobial extrusion (MATE) (TC 2.A.66.1) family. MepA subfamily.</text>
</comment>
<organism evidence="11 12">
    <name type="scientific">Moryella indoligenes</name>
    <dbReference type="NCBI Taxonomy" id="371674"/>
    <lineage>
        <taxon>Bacteria</taxon>
        <taxon>Bacillati</taxon>
        <taxon>Bacillota</taxon>
        <taxon>Clostridia</taxon>
        <taxon>Lachnospirales</taxon>
        <taxon>Lachnospiraceae</taxon>
        <taxon>Moryella</taxon>
    </lineage>
</organism>
<feature type="transmembrane region" description="Helical" evidence="10">
    <location>
        <begin position="322"/>
        <end position="345"/>
    </location>
</feature>
<sequence>MAKRQAITQEERYEQMMHEPVQTLIPRFAIPSIVSMLISAVYSMADTFFVSQIGTSASAAVGIIFSLMAIFQAVAFTIGMGSGNMIARFLGQQDVETAERYAALGYFTELIVGTVLGLLGLLNIEKLVYMLGSTRTIAPYAIDYVRYILLGTPFLMCSFGINNMLRFQGNSFYAMIGIGFGGVLNIILDPVLIFGLHMGISGAAVATAVSQIISFVILSCQCNMMPACLPIRFRNFRPTRRMYRDILHIGFPSLARQGISSVSSIIMNFAAHPYGDAAIAAIAIVMRVAMFINSTIIGFGQGFQPVCGYNYGARNYKRVAEAYYFSLRVCFMILLSFAVLAFAFAEPIVTVFRREDAEVIRIGTLALRLQALTIPLSAQITMANMFSQTTGYGLKATLVASLRQGICLIPVLLILPRAIGLLGLQAAQPISDSFAAVIAFFVTRSILRELKRKQAAQEAGLV</sequence>
<keyword evidence="5" id="KW-1003">Cell membrane</keyword>
<evidence type="ECO:0000256" key="1">
    <source>
        <dbReference type="ARBA" id="ARBA00004651"/>
    </source>
</evidence>
<keyword evidence="6 10" id="KW-0812">Transmembrane</keyword>
<dbReference type="GO" id="GO:0042910">
    <property type="term" value="F:xenobiotic transmembrane transporter activity"/>
    <property type="evidence" value="ECO:0007669"/>
    <property type="project" value="InterPro"/>
</dbReference>
<evidence type="ECO:0000256" key="4">
    <source>
        <dbReference type="ARBA" id="ARBA00022448"/>
    </source>
</evidence>
<dbReference type="AlphaFoldDB" id="A0AAE4AJS5"/>
<feature type="transmembrane region" description="Helical" evidence="10">
    <location>
        <begin position="277"/>
        <end position="301"/>
    </location>
</feature>
<dbReference type="RefSeq" id="WP_307253458.1">
    <property type="nucleotide sequence ID" value="NZ_JAUSTO010000004.1"/>
</dbReference>
<comment type="caution">
    <text evidence="11">The sequence shown here is derived from an EMBL/GenBank/DDBJ whole genome shotgun (WGS) entry which is preliminary data.</text>
</comment>
<dbReference type="GO" id="GO:0005886">
    <property type="term" value="C:plasma membrane"/>
    <property type="evidence" value="ECO:0007669"/>
    <property type="project" value="UniProtKB-SubCell"/>
</dbReference>
<feature type="transmembrane region" description="Helical" evidence="10">
    <location>
        <begin position="24"/>
        <end position="45"/>
    </location>
</feature>
<dbReference type="PANTHER" id="PTHR43823:SF3">
    <property type="entry name" value="MULTIDRUG EXPORT PROTEIN MEPA"/>
    <property type="match status" value="1"/>
</dbReference>
<name>A0AAE4AJS5_9FIRM</name>
<feature type="transmembrane region" description="Helical" evidence="10">
    <location>
        <begin position="57"/>
        <end position="80"/>
    </location>
</feature>
<feature type="transmembrane region" description="Helical" evidence="10">
    <location>
        <begin position="101"/>
        <end position="124"/>
    </location>
</feature>
<keyword evidence="8 10" id="KW-0472">Membrane</keyword>
<dbReference type="Pfam" id="PF01554">
    <property type="entry name" value="MatE"/>
    <property type="match status" value="2"/>
</dbReference>
<reference evidence="11" key="1">
    <citation type="submission" date="2023-07" db="EMBL/GenBank/DDBJ databases">
        <title>Genomic Encyclopedia of Type Strains, Phase IV (KMG-IV): sequencing the most valuable type-strain genomes for metagenomic binning, comparative biology and taxonomic classification.</title>
        <authorList>
            <person name="Goeker M."/>
        </authorList>
    </citation>
    <scope>NUCLEOTIDE SEQUENCE</scope>
    <source>
        <strain evidence="11">DSM 19659</strain>
    </source>
</reference>
<keyword evidence="9" id="KW-0046">Antibiotic resistance</keyword>
<evidence type="ECO:0000256" key="7">
    <source>
        <dbReference type="ARBA" id="ARBA00022989"/>
    </source>
</evidence>
<dbReference type="InterPro" id="IPR051327">
    <property type="entry name" value="MATE_MepA_subfamily"/>
</dbReference>
<feature type="transmembrane region" description="Helical" evidence="10">
    <location>
        <begin position="200"/>
        <end position="225"/>
    </location>
</feature>
<feature type="transmembrane region" description="Helical" evidence="10">
    <location>
        <begin position="172"/>
        <end position="194"/>
    </location>
</feature>
<comment type="subcellular location">
    <subcellularLocation>
        <location evidence="1">Cell membrane</location>
        <topology evidence="1">Multi-pass membrane protein</topology>
    </subcellularLocation>
</comment>
<dbReference type="CDD" id="cd13143">
    <property type="entry name" value="MATE_MepA_like"/>
    <property type="match status" value="1"/>
</dbReference>
<keyword evidence="12" id="KW-1185">Reference proteome</keyword>
<evidence type="ECO:0000256" key="10">
    <source>
        <dbReference type="SAM" id="Phobius"/>
    </source>
</evidence>
<keyword evidence="7 10" id="KW-1133">Transmembrane helix</keyword>
<feature type="transmembrane region" description="Helical" evidence="10">
    <location>
        <begin position="144"/>
        <end position="165"/>
    </location>
</feature>
<protein>
    <recommendedName>
        <fullName evidence="3">Multidrug export protein MepA</fullName>
    </recommendedName>
</protein>
<keyword evidence="4" id="KW-0813">Transport</keyword>
<accession>A0AAE4AJS5</accession>
<evidence type="ECO:0000256" key="2">
    <source>
        <dbReference type="ARBA" id="ARBA00008417"/>
    </source>
</evidence>
<dbReference type="InterPro" id="IPR048279">
    <property type="entry name" value="MdtK-like"/>
</dbReference>
<dbReference type="Proteomes" id="UP001241537">
    <property type="component" value="Unassembled WGS sequence"/>
</dbReference>
<dbReference type="InterPro" id="IPR045070">
    <property type="entry name" value="MATE_MepA-like"/>
</dbReference>
<dbReference type="GO" id="GO:0015297">
    <property type="term" value="F:antiporter activity"/>
    <property type="evidence" value="ECO:0007669"/>
    <property type="project" value="InterPro"/>
</dbReference>
<evidence type="ECO:0000313" key="12">
    <source>
        <dbReference type="Proteomes" id="UP001241537"/>
    </source>
</evidence>
<evidence type="ECO:0000256" key="3">
    <source>
        <dbReference type="ARBA" id="ARBA00022106"/>
    </source>
</evidence>
<dbReference type="GO" id="GO:0046677">
    <property type="term" value="P:response to antibiotic"/>
    <property type="evidence" value="ECO:0007669"/>
    <property type="project" value="UniProtKB-KW"/>
</dbReference>
<evidence type="ECO:0000256" key="6">
    <source>
        <dbReference type="ARBA" id="ARBA00022692"/>
    </source>
</evidence>